<evidence type="ECO:0000256" key="1">
    <source>
        <dbReference type="ARBA" id="ARBA00004141"/>
    </source>
</evidence>
<gene>
    <name evidence="9" type="ORF">OWO01_04550</name>
</gene>
<dbReference type="PANTHER" id="PTHR21016:SF7">
    <property type="entry name" value="TM2 DOMAIN-CONTAINING PROTEIN 3"/>
    <property type="match status" value="1"/>
</dbReference>
<evidence type="ECO:0000313" key="9">
    <source>
        <dbReference type="EMBL" id="MCZ0702478.1"/>
    </source>
</evidence>
<evidence type="ECO:0000313" key="10">
    <source>
        <dbReference type="Proteomes" id="UP001084197"/>
    </source>
</evidence>
<accession>A0A9J6RAT8</accession>
<comment type="caution">
    <text evidence="9">The sequence shown here is derived from an EMBL/GenBank/DDBJ whole genome shotgun (WGS) entry which is preliminary data.</text>
</comment>
<keyword evidence="6" id="KW-0325">Glycoprotein</keyword>
<keyword evidence="3" id="KW-0732">Signal</keyword>
<dbReference type="EMBL" id="JAPRAT010000006">
    <property type="protein sequence ID" value="MCZ0702478.1"/>
    <property type="molecule type" value="Genomic_DNA"/>
</dbReference>
<dbReference type="PANTHER" id="PTHR21016">
    <property type="entry name" value="BETA-AMYLOID BINDING PROTEIN-RELATED"/>
    <property type="match status" value="1"/>
</dbReference>
<keyword evidence="5 7" id="KW-0472">Membrane</keyword>
<dbReference type="Proteomes" id="UP001084197">
    <property type="component" value="Unassembled WGS sequence"/>
</dbReference>
<evidence type="ECO:0000256" key="6">
    <source>
        <dbReference type="ARBA" id="ARBA00023180"/>
    </source>
</evidence>
<dbReference type="GO" id="GO:0016020">
    <property type="term" value="C:membrane"/>
    <property type="evidence" value="ECO:0007669"/>
    <property type="project" value="UniProtKB-SubCell"/>
</dbReference>
<dbReference type="InterPro" id="IPR007829">
    <property type="entry name" value="TM2"/>
</dbReference>
<feature type="transmembrane region" description="Helical" evidence="7">
    <location>
        <begin position="7"/>
        <end position="27"/>
    </location>
</feature>
<evidence type="ECO:0000259" key="8">
    <source>
        <dbReference type="Pfam" id="PF05154"/>
    </source>
</evidence>
<feature type="transmembrane region" description="Helical" evidence="7">
    <location>
        <begin position="33"/>
        <end position="56"/>
    </location>
</feature>
<evidence type="ECO:0000256" key="4">
    <source>
        <dbReference type="ARBA" id="ARBA00022989"/>
    </source>
</evidence>
<dbReference type="Pfam" id="PF05154">
    <property type="entry name" value="TM2"/>
    <property type="match status" value="1"/>
</dbReference>
<evidence type="ECO:0000256" key="7">
    <source>
        <dbReference type="SAM" id="Phobius"/>
    </source>
</evidence>
<protein>
    <submittedName>
        <fullName evidence="9">TM2 domain-containing protein</fullName>
    </submittedName>
</protein>
<dbReference type="AlphaFoldDB" id="A0A9J6RAT8"/>
<reference evidence="9" key="1">
    <citation type="submission" date="2022-11" db="EMBL/GenBank/DDBJ databases">
        <title>WGS of Natronobacillus azotifigens 24KS-1, an anaerobic diazotrophic haloalkaliphile from soda-rich habitats.</title>
        <authorList>
            <person name="Sorokin D.Y."/>
            <person name="Merkel A.Y."/>
        </authorList>
    </citation>
    <scope>NUCLEOTIDE SEQUENCE</scope>
    <source>
        <strain evidence="9">24KS-1</strain>
    </source>
</reference>
<evidence type="ECO:0000256" key="2">
    <source>
        <dbReference type="ARBA" id="ARBA00022692"/>
    </source>
</evidence>
<evidence type="ECO:0000256" key="3">
    <source>
        <dbReference type="ARBA" id="ARBA00022729"/>
    </source>
</evidence>
<feature type="domain" description="TM2" evidence="8">
    <location>
        <begin position="4"/>
        <end position="52"/>
    </location>
</feature>
<dbReference type="RefSeq" id="WP_268779247.1">
    <property type="nucleotide sequence ID" value="NZ_JAPRAT010000006.1"/>
</dbReference>
<name>A0A9J6RAT8_9BACI</name>
<dbReference type="InterPro" id="IPR050932">
    <property type="entry name" value="TM2D1-3-like"/>
</dbReference>
<proteinExistence type="predicted"/>
<evidence type="ECO:0000256" key="5">
    <source>
        <dbReference type="ARBA" id="ARBA00023136"/>
    </source>
</evidence>
<comment type="subcellular location">
    <subcellularLocation>
        <location evidence="1">Membrane</location>
        <topology evidence="1">Multi-pass membrane protein</topology>
    </subcellularLocation>
</comment>
<organism evidence="9 10">
    <name type="scientific">Natronobacillus azotifigens</name>
    <dbReference type="NCBI Taxonomy" id="472978"/>
    <lineage>
        <taxon>Bacteria</taxon>
        <taxon>Bacillati</taxon>
        <taxon>Bacillota</taxon>
        <taxon>Bacilli</taxon>
        <taxon>Bacillales</taxon>
        <taxon>Bacillaceae</taxon>
        <taxon>Natronobacillus</taxon>
    </lineage>
</organism>
<keyword evidence="2 7" id="KW-0812">Transmembrane</keyword>
<keyword evidence="4 7" id="KW-1133">Transmembrane helix</keyword>
<keyword evidence="10" id="KW-1185">Reference proteome</keyword>
<sequence>MNSDKDWLVMVLLSILVGPLGIHRFYVGKIGTGILMLLTFGGFGIWALIDMIMIILGKFTDAEGNYITQK</sequence>